<dbReference type="InterPro" id="IPR001447">
    <property type="entry name" value="Arylamine_N-AcTrfase"/>
</dbReference>
<accession>A0AAJ0CHL1</accession>
<keyword evidence="3" id="KW-1185">Reference proteome</keyword>
<sequence>MSRFNPAYRQTYTPSQIQQYFERVQLPKVYRDVVVATIADTQEGLAFLHVLLKHQLAYVPFENLELHYSSHHTIALDPQHLFYKVVARNTGRGGYCMENSTLFGTVLKSLGFDVVTVGAKVNEAVQPIAASPGWKGPVYDGWNHMLNIVTIAGTRYLVDVGFGSNGPTCPLPLAENRIVVNVGQQEMRLQYKGIPDLTQTSQKLWVYQFRNGADQPWLPSYAFSEMEFTPNDFAMMNHFTSTHRTSWFTYLVVCVKMVLEEGEIVGDITLFGNEVKKRVGDNSELLALCGSEEQRIAALEEFLHVKLDAAERNGIHGMITEIG</sequence>
<proteinExistence type="inferred from homology"/>
<dbReference type="InterPro" id="IPR053710">
    <property type="entry name" value="Arylamine_NAT_domain_sf"/>
</dbReference>
<dbReference type="SUPFAM" id="SSF54001">
    <property type="entry name" value="Cysteine proteinases"/>
    <property type="match status" value="1"/>
</dbReference>
<comment type="caution">
    <text evidence="2">The sequence shown here is derived from an EMBL/GenBank/DDBJ whole genome shotgun (WGS) entry which is preliminary data.</text>
</comment>
<protein>
    <recommendedName>
        <fullName evidence="4">Arylamine N-acetyltransferase</fullName>
    </recommendedName>
</protein>
<dbReference type="GO" id="GO:0016407">
    <property type="term" value="F:acetyltransferase activity"/>
    <property type="evidence" value="ECO:0007669"/>
    <property type="project" value="InterPro"/>
</dbReference>
<dbReference type="PANTHER" id="PTHR11786">
    <property type="entry name" value="N-HYDROXYARYLAMINE O-ACETYLTRANSFERASE"/>
    <property type="match status" value="1"/>
</dbReference>
<evidence type="ECO:0008006" key="4">
    <source>
        <dbReference type="Google" id="ProtNLM"/>
    </source>
</evidence>
<evidence type="ECO:0000313" key="2">
    <source>
        <dbReference type="EMBL" id="KAK2591993.1"/>
    </source>
</evidence>
<organism evidence="2 3">
    <name type="scientific">Conoideocrella luteorostrata</name>
    <dbReference type="NCBI Taxonomy" id="1105319"/>
    <lineage>
        <taxon>Eukaryota</taxon>
        <taxon>Fungi</taxon>
        <taxon>Dikarya</taxon>
        <taxon>Ascomycota</taxon>
        <taxon>Pezizomycotina</taxon>
        <taxon>Sordariomycetes</taxon>
        <taxon>Hypocreomycetidae</taxon>
        <taxon>Hypocreales</taxon>
        <taxon>Clavicipitaceae</taxon>
        <taxon>Conoideocrella</taxon>
    </lineage>
</organism>
<dbReference type="Pfam" id="PF00797">
    <property type="entry name" value="Acetyltransf_2"/>
    <property type="match status" value="1"/>
</dbReference>
<comment type="similarity">
    <text evidence="1">Belongs to the arylamine N-acetyltransferase family.</text>
</comment>
<dbReference type="Gene3D" id="3.30.2140.20">
    <property type="match status" value="1"/>
</dbReference>
<name>A0AAJ0CHL1_9HYPO</name>
<dbReference type="Proteomes" id="UP001251528">
    <property type="component" value="Unassembled WGS sequence"/>
</dbReference>
<evidence type="ECO:0000313" key="3">
    <source>
        <dbReference type="Proteomes" id="UP001251528"/>
    </source>
</evidence>
<dbReference type="EMBL" id="JASWJB010000296">
    <property type="protein sequence ID" value="KAK2591993.1"/>
    <property type="molecule type" value="Genomic_DNA"/>
</dbReference>
<evidence type="ECO:0000256" key="1">
    <source>
        <dbReference type="ARBA" id="ARBA00006547"/>
    </source>
</evidence>
<dbReference type="InterPro" id="IPR038765">
    <property type="entry name" value="Papain-like_cys_pep_sf"/>
</dbReference>
<dbReference type="PANTHER" id="PTHR11786:SF0">
    <property type="entry name" value="ARYLAMINE N-ACETYLTRANSFERASE 4-RELATED"/>
    <property type="match status" value="1"/>
</dbReference>
<dbReference type="AlphaFoldDB" id="A0AAJ0CHL1"/>
<gene>
    <name evidence="2" type="ORF">QQS21_010329</name>
</gene>
<reference evidence="2" key="1">
    <citation type="submission" date="2023-06" db="EMBL/GenBank/DDBJ databases">
        <title>Conoideocrella luteorostrata (Hypocreales: Clavicipitaceae), a potential biocontrol fungus for elongate hemlock scale in United States Christmas tree production areas.</title>
        <authorList>
            <person name="Barrett H."/>
            <person name="Lovett B."/>
            <person name="Macias A.M."/>
            <person name="Stajich J.E."/>
            <person name="Kasson M.T."/>
        </authorList>
    </citation>
    <scope>NUCLEOTIDE SEQUENCE</scope>
    <source>
        <strain evidence="2">ARSEF 14590</strain>
    </source>
</reference>